<gene>
    <name evidence="1" type="ORF">GR183_08085</name>
</gene>
<evidence type="ECO:0000313" key="1">
    <source>
        <dbReference type="EMBL" id="MXN64864.1"/>
    </source>
</evidence>
<dbReference type="EMBL" id="WUMV01000003">
    <property type="protein sequence ID" value="MXN64864.1"/>
    <property type="molecule type" value="Genomic_DNA"/>
</dbReference>
<accession>A0A7X3LTL1</accession>
<sequence length="124" mass="13785">MSEQALELSTSEERDEAPQVARMLGLGDRYRYFYGASGRRYLFSSVPVETIEDYRNAVLVIETHADATARNGNPWIGEIDRDGKRRGGRSFNSKLADARAYVHLLASGKSGRKAALDDLLKAYG</sequence>
<dbReference type="RefSeq" id="WP_160775105.1">
    <property type="nucleotide sequence ID" value="NZ_WUMV01000003.1"/>
</dbReference>
<reference evidence="1 2" key="1">
    <citation type="submission" date="2019-12" db="EMBL/GenBank/DDBJ databases">
        <authorList>
            <person name="Li M."/>
        </authorList>
    </citation>
    <scope>NUCLEOTIDE SEQUENCE [LARGE SCALE GENOMIC DNA]</scope>
    <source>
        <strain evidence="1 2">GBMRC 2046</strain>
    </source>
</reference>
<name>A0A7X3LTL1_9HYPH</name>
<dbReference type="AlphaFoldDB" id="A0A7X3LTL1"/>
<organism evidence="1 2">
    <name type="scientific">Stappia sediminis</name>
    <dbReference type="NCBI Taxonomy" id="2692190"/>
    <lineage>
        <taxon>Bacteria</taxon>
        <taxon>Pseudomonadati</taxon>
        <taxon>Pseudomonadota</taxon>
        <taxon>Alphaproteobacteria</taxon>
        <taxon>Hyphomicrobiales</taxon>
        <taxon>Stappiaceae</taxon>
        <taxon>Stappia</taxon>
    </lineage>
</organism>
<protein>
    <submittedName>
        <fullName evidence="1">Uncharacterized protein</fullName>
    </submittedName>
</protein>
<proteinExistence type="predicted"/>
<comment type="caution">
    <text evidence="1">The sequence shown here is derived from an EMBL/GenBank/DDBJ whole genome shotgun (WGS) entry which is preliminary data.</text>
</comment>
<dbReference type="Proteomes" id="UP000433101">
    <property type="component" value="Unassembled WGS sequence"/>
</dbReference>
<evidence type="ECO:0000313" key="2">
    <source>
        <dbReference type="Proteomes" id="UP000433101"/>
    </source>
</evidence>
<keyword evidence="2" id="KW-1185">Reference proteome</keyword>